<keyword evidence="3" id="KW-1185">Reference proteome</keyword>
<proteinExistence type="predicted"/>
<dbReference type="Proteomes" id="UP001060261">
    <property type="component" value="Chromosome"/>
</dbReference>
<evidence type="ECO:0000256" key="1">
    <source>
        <dbReference type="SAM" id="Phobius"/>
    </source>
</evidence>
<feature type="transmembrane region" description="Helical" evidence="1">
    <location>
        <begin position="102"/>
        <end position="122"/>
    </location>
</feature>
<organism evidence="2 3">
    <name type="scientific">Deinococcus rubellus</name>
    <dbReference type="NCBI Taxonomy" id="1889240"/>
    <lineage>
        <taxon>Bacteria</taxon>
        <taxon>Thermotogati</taxon>
        <taxon>Deinococcota</taxon>
        <taxon>Deinococci</taxon>
        <taxon>Deinococcales</taxon>
        <taxon>Deinococcaceae</taxon>
        <taxon>Deinococcus</taxon>
    </lineage>
</organism>
<keyword evidence="1" id="KW-1133">Transmembrane helix</keyword>
<gene>
    <name evidence="2" type="ORF">N0D28_01525</name>
</gene>
<protein>
    <submittedName>
        <fullName evidence="2">Uncharacterized protein</fullName>
    </submittedName>
</protein>
<reference evidence="2" key="1">
    <citation type="submission" date="2022-09" db="EMBL/GenBank/DDBJ databases">
        <title>genome sequence of Deinococcus rubellus.</title>
        <authorList>
            <person name="Srinivasan S."/>
        </authorList>
    </citation>
    <scope>NUCLEOTIDE SEQUENCE</scope>
    <source>
        <strain evidence="2">Ant6</strain>
    </source>
</reference>
<dbReference type="RefSeq" id="WP_260560653.1">
    <property type="nucleotide sequence ID" value="NZ_BAABEC010000075.1"/>
</dbReference>
<name>A0ABY5YGY6_9DEIO</name>
<keyword evidence="1" id="KW-0472">Membrane</keyword>
<accession>A0ABY5YGY6</accession>
<keyword evidence="1" id="KW-0812">Transmembrane</keyword>
<evidence type="ECO:0000313" key="2">
    <source>
        <dbReference type="EMBL" id="UWX64379.1"/>
    </source>
</evidence>
<evidence type="ECO:0000313" key="3">
    <source>
        <dbReference type="Proteomes" id="UP001060261"/>
    </source>
</evidence>
<sequence>MAWLSALFLLLLAVLTGWIPLLGPLVLGFFAARSTPGPRALLVMLPGVLVIILGWLALRAAEQTAERYGVSAWIWTAVSWLISPLGTWLGRPLTQLIGQSSVQTFALLIAAPLLMGLLAGALTRRR</sequence>
<feature type="transmembrane region" description="Helical" evidence="1">
    <location>
        <begin position="40"/>
        <end position="58"/>
    </location>
</feature>
<feature type="transmembrane region" description="Helical" evidence="1">
    <location>
        <begin position="70"/>
        <end position="90"/>
    </location>
</feature>
<dbReference type="EMBL" id="CP104213">
    <property type="protein sequence ID" value="UWX64379.1"/>
    <property type="molecule type" value="Genomic_DNA"/>
</dbReference>